<protein>
    <submittedName>
        <fullName evidence="3">Putative YccA/Bax inhibitor family protein</fullName>
    </submittedName>
</protein>
<dbReference type="PIRSF" id="PIRSF009160">
    <property type="entry name" value="UCP009160"/>
    <property type="match status" value="1"/>
</dbReference>
<feature type="transmembrane region" description="Helical" evidence="2">
    <location>
        <begin position="104"/>
        <end position="124"/>
    </location>
</feature>
<feature type="transmembrane region" description="Helical" evidence="2">
    <location>
        <begin position="63"/>
        <end position="84"/>
    </location>
</feature>
<keyword evidence="2" id="KW-0812">Transmembrane</keyword>
<reference evidence="3 4" key="1">
    <citation type="submission" date="2017-10" db="EMBL/GenBank/DDBJ databases">
        <title>Sequencing the genomes of 1000 actinobacteria strains.</title>
        <authorList>
            <person name="Klenk H.-P."/>
        </authorList>
    </citation>
    <scope>NUCLEOTIDE SEQUENCE [LARGE SCALE GENOMIC DNA]</scope>
    <source>
        <strain evidence="3 4">DSM 46092</strain>
    </source>
</reference>
<keyword evidence="2" id="KW-1133">Transmembrane helix</keyword>
<dbReference type="InterPro" id="IPR010539">
    <property type="entry name" value="BaxI_1-like"/>
</dbReference>
<feature type="transmembrane region" description="Helical" evidence="2">
    <location>
        <begin position="191"/>
        <end position="214"/>
    </location>
</feature>
<dbReference type="Pfam" id="PF12811">
    <property type="entry name" value="BaxI_1"/>
    <property type="match status" value="1"/>
</dbReference>
<organism evidence="3 4">
    <name type="scientific">Amycolatopsis sulphurea</name>
    <dbReference type="NCBI Taxonomy" id="76022"/>
    <lineage>
        <taxon>Bacteria</taxon>
        <taxon>Bacillati</taxon>
        <taxon>Actinomycetota</taxon>
        <taxon>Actinomycetes</taxon>
        <taxon>Pseudonocardiales</taxon>
        <taxon>Pseudonocardiaceae</taxon>
        <taxon>Amycolatopsis</taxon>
    </lineage>
</organism>
<evidence type="ECO:0000256" key="1">
    <source>
        <dbReference type="SAM" id="MobiDB-lite"/>
    </source>
</evidence>
<keyword evidence="2" id="KW-0472">Membrane</keyword>
<feature type="transmembrane region" description="Helical" evidence="2">
    <location>
        <begin position="157"/>
        <end position="179"/>
    </location>
</feature>
<feature type="transmembrane region" description="Helical" evidence="2">
    <location>
        <begin position="131"/>
        <end position="151"/>
    </location>
</feature>
<feature type="transmembrane region" description="Helical" evidence="2">
    <location>
        <begin position="226"/>
        <end position="247"/>
    </location>
</feature>
<dbReference type="AlphaFoldDB" id="A0A2A9FG40"/>
<evidence type="ECO:0000313" key="3">
    <source>
        <dbReference type="EMBL" id="PFG49389.1"/>
    </source>
</evidence>
<gene>
    <name evidence="3" type="ORF">ATK36_4541</name>
</gene>
<sequence>MRSTSNPAFRNLPRDASAHGQYGPNVGFEQPYGAPQGQGGVPGYGPGRPGTASADRPMTVDDVVIKTGLSLAVALVTGVLTAIWAQSQLVVDGAGRVSGMNGALLGALIGGLLVGLVSSLVIIFRRKPSGPLTLVYAGAEGVFLGALSGLFELFLPGIALQALIGTAGVFIAMLVVYKTGAVKVTPKLTKWIIGAVAGVAILMLVNLLTAVFFGFNPLRDGSPLSIVFSLVVIGIAAFSFLLDFDQADRMIRAGMPSQWAWYAAFGLMTTLVWLYLEILRLLSYLRE</sequence>
<dbReference type="PANTHER" id="PTHR41282">
    <property type="entry name" value="CONSERVED TRANSMEMBRANE PROTEIN-RELATED"/>
    <property type="match status" value="1"/>
</dbReference>
<name>A0A2A9FG40_9PSEU</name>
<dbReference type="PANTHER" id="PTHR41282:SF1">
    <property type="entry name" value="CONSERVED TRANSMEMBRANE PROTEIN-RELATED"/>
    <property type="match status" value="1"/>
</dbReference>
<feature type="region of interest" description="Disordered" evidence="1">
    <location>
        <begin position="23"/>
        <end position="55"/>
    </location>
</feature>
<feature type="compositionally biased region" description="Gly residues" evidence="1">
    <location>
        <begin position="36"/>
        <end position="48"/>
    </location>
</feature>
<feature type="transmembrane region" description="Helical" evidence="2">
    <location>
        <begin position="259"/>
        <end position="276"/>
    </location>
</feature>
<evidence type="ECO:0000313" key="4">
    <source>
        <dbReference type="Proteomes" id="UP000243542"/>
    </source>
</evidence>
<proteinExistence type="predicted"/>
<dbReference type="EMBL" id="PDJK01000002">
    <property type="protein sequence ID" value="PFG49389.1"/>
    <property type="molecule type" value="Genomic_DNA"/>
</dbReference>
<accession>A0A2A9FG40</accession>
<comment type="caution">
    <text evidence="3">The sequence shown here is derived from an EMBL/GenBank/DDBJ whole genome shotgun (WGS) entry which is preliminary data.</text>
</comment>
<keyword evidence="4" id="KW-1185">Reference proteome</keyword>
<evidence type="ECO:0000256" key="2">
    <source>
        <dbReference type="SAM" id="Phobius"/>
    </source>
</evidence>
<dbReference type="Proteomes" id="UP000243542">
    <property type="component" value="Unassembled WGS sequence"/>
</dbReference>
<dbReference type="RefSeq" id="WP_098513298.1">
    <property type="nucleotide sequence ID" value="NZ_JBIAKZ010000018.1"/>
</dbReference>